<feature type="transmembrane region" description="Helical" evidence="1">
    <location>
        <begin position="118"/>
        <end position="139"/>
    </location>
</feature>
<feature type="chain" id="PRO_5045901578" evidence="2">
    <location>
        <begin position="27"/>
        <end position="187"/>
    </location>
</feature>
<organism evidence="3 4">
    <name type="scientific">Rangifer tarandus platyrhynchus</name>
    <name type="common">Svalbard reindeer</name>
    <dbReference type="NCBI Taxonomy" id="3082113"/>
    <lineage>
        <taxon>Eukaryota</taxon>
        <taxon>Metazoa</taxon>
        <taxon>Chordata</taxon>
        <taxon>Craniata</taxon>
        <taxon>Vertebrata</taxon>
        <taxon>Euteleostomi</taxon>
        <taxon>Mammalia</taxon>
        <taxon>Eutheria</taxon>
        <taxon>Laurasiatheria</taxon>
        <taxon>Artiodactyla</taxon>
        <taxon>Ruminantia</taxon>
        <taxon>Pecora</taxon>
        <taxon>Cervidae</taxon>
        <taxon>Odocoileinae</taxon>
        <taxon>Rangifer</taxon>
    </lineage>
</organism>
<evidence type="ECO:0000256" key="1">
    <source>
        <dbReference type="SAM" id="Phobius"/>
    </source>
</evidence>
<proteinExistence type="predicted"/>
<evidence type="ECO:0000313" key="4">
    <source>
        <dbReference type="Proteomes" id="UP001176941"/>
    </source>
</evidence>
<protein>
    <submittedName>
        <fullName evidence="3">Uncharacterized protein</fullName>
    </submittedName>
</protein>
<keyword evidence="2" id="KW-0732">Signal</keyword>
<gene>
    <name evidence="3" type="ORF">MRATA1EN1_LOCUS1120</name>
</gene>
<keyword evidence="1" id="KW-1133">Transmembrane helix</keyword>
<accession>A0ABN8XT03</accession>
<feature type="transmembrane region" description="Helical" evidence="1">
    <location>
        <begin position="89"/>
        <end position="106"/>
    </location>
</feature>
<feature type="signal peptide" evidence="2">
    <location>
        <begin position="1"/>
        <end position="26"/>
    </location>
</feature>
<evidence type="ECO:0000256" key="2">
    <source>
        <dbReference type="SAM" id="SignalP"/>
    </source>
</evidence>
<keyword evidence="1" id="KW-0472">Membrane</keyword>
<evidence type="ECO:0000313" key="3">
    <source>
        <dbReference type="EMBL" id="CAI9152158.1"/>
    </source>
</evidence>
<dbReference type="EMBL" id="OX459937">
    <property type="protein sequence ID" value="CAI9152158.1"/>
    <property type="molecule type" value="Genomic_DNA"/>
</dbReference>
<name>A0ABN8XT03_RANTA</name>
<keyword evidence="4" id="KW-1185">Reference proteome</keyword>
<sequence>MSIELVMPSNHLILCCPLLLLPLIFPSIKVFSNELALHIRWPKDWSFSFSISPSSEYSGLISYRISWFDLLEVQVTHKSLLQHRNSKASVLWCSAFFVVQFLHAYMTTGKTMALTIQTFVGTMTSLLFSMLSSFVIAFLPRSVFILCLQSPSAVILEPKKIKFVTVSTFSPSICHKVMEPDAMILVF</sequence>
<dbReference type="Proteomes" id="UP001176941">
    <property type="component" value="Chromosome 1"/>
</dbReference>
<keyword evidence="1" id="KW-0812">Transmembrane</keyword>
<reference evidence="3" key="1">
    <citation type="submission" date="2023-04" db="EMBL/GenBank/DDBJ databases">
        <authorList>
            <consortium name="ELIXIR-Norway"/>
        </authorList>
    </citation>
    <scope>NUCLEOTIDE SEQUENCE [LARGE SCALE GENOMIC DNA]</scope>
</reference>